<reference evidence="6 7" key="1">
    <citation type="submission" date="2021-02" db="EMBL/GenBank/DDBJ databases">
        <title>Streptomyces spirodelae sp. nov., isolated from duckweed.</title>
        <authorList>
            <person name="Saimee Y."/>
            <person name="Duangmal K."/>
        </authorList>
    </citation>
    <scope>NUCLEOTIDE SEQUENCE [LARGE SCALE GENOMIC DNA]</scope>
    <source>
        <strain evidence="6 7">DSM 42105</strain>
    </source>
</reference>
<dbReference type="SUPFAM" id="SSF52540">
    <property type="entry name" value="P-loop containing nucleoside triphosphate hydrolases"/>
    <property type="match status" value="1"/>
</dbReference>
<dbReference type="InterPro" id="IPR027417">
    <property type="entry name" value="P-loop_NTPase"/>
</dbReference>
<evidence type="ECO:0000256" key="1">
    <source>
        <dbReference type="ARBA" id="ARBA00005417"/>
    </source>
</evidence>
<name>A0ABS3Y2W1_9ACTN</name>
<keyword evidence="4 6" id="KW-0067">ATP-binding</keyword>
<dbReference type="InterPro" id="IPR003439">
    <property type="entry name" value="ABC_transporter-like_ATP-bd"/>
</dbReference>
<protein>
    <submittedName>
        <fullName evidence="6">ATP-binding cassette domain-containing protein</fullName>
    </submittedName>
</protein>
<dbReference type="GO" id="GO:0005524">
    <property type="term" value="F:ATP binding"/>
    <property type="evidence" value="ECO:0007669"/>
    <property type="project" value="UniProtKB-KW"/>
</dbReference>
<dbReference type="EMBL" id="JAFFZM010000019">
    <property type="protein sequence ID" value="MBO8201987.1"/>
    <property type="molecule type" value="Genomic_DNA"/>
</dbReference>
<accession>A0ABS3Y2W1</accession>
<feature type="domain" description="ABC transporter" evidence="5">
    <location>
        <begin position="2"/>
        <end position="227"/>
    </location>
</feature>
<evidence type="ECO:0000313" key="7">
    <source>
        <dbReference type="Proteomes" id="UP000721954"/>
    </source>
</evidence>
<evidence type="ECO:0000256" key="3">
    <source>
        <dbReference type="ARBA" id="ARBA00022741"/>
    </source>
</evidence>
<evidence type="ECO:0000313" key="6">
    <source>
        <dbReference type="EMBL" id="MBO8201987.1"/>
    </source>
</evidence>
<comment type="similarity">
    <text evidence="1">Belongs to the ABC transporter superfamily.</text>
</comment>
<dbReference type="Pfam" id="PF00005">
    <property type="entry name" value="ABC_tran"/>
    <property type="match status" value="1"/>
</dbReference>
<dbReference type="GeneID" id="96262348"/>
<proteinExistence type="inferred from homology"/>
<dbReference type="PROSITE" id="PS50893">
    <property type="entry name" value="ABC_TRANSPORTER_2"/>
    <property type="match status" value="1"/>
</dbReference>
<keyword evidence="3" id="KW-0547">Nucleotide-binding</keyword>
<keyword evidence="7" id="KW-1185">Reference proteome</keyword>
<dbReference type="RefSeq" id="WP_209213554.1">
    <property type="nucleotide sequence ID" value="NZ_JAFFZM010000019.1"/>
</dbReference>
<dbReference type="Proteomes" id="UP000721954">
    <property type="component" value="Unassembled WGS sequence"/>
</dbReference>
<sequence>MLTLRGLTKRYGGKTVVDDLTLEVAPGKVTGFLGPNGAGKSTTMRMVVGLDEPTSGAALIRGTPYAELAHPLRVVGALLDARAAHPRRTAQQHLLAMARSNGISARRVPEVLDAVGLTQVAGKRAGSFSLGMAQRLGIAGALLGDPEVLLLDEPVNGLDPDGVLWVRTLLRSLAAEGRTVFLSSHLMSEMELTADRLVVIGRGRLLADGPTAEVVGAGAGRTVCVRGPQHGGLAALADRLRREGAEVARPAPDELSVSGVPLERVGDLAHEGHVHLYELRAAEASLEEAYMRLTSQSVEYAQEGRTDLEAGV</sequence>
<gene>
    <name evidence="6" type="ORF">JW613_27370</name>
</gene>
<evidence type="ECO:0000256" key="4">
    <source>
        <dbReference type="ARBA" id="ARBA00022840"/>
    </source>
</evidence>
<evidence type="ECO:0000259" key="5">
    <source>
        <dbReference type="PROSITE" id="PS50893"/>
    </source>
</evidence>
<comment type="caution">
    <text evidence="6">The sequence shown here is derived from an EMBL/GenBank/DDBJ whole genome shotgun (WGS) entry which is preliminary data.</text>
</comment>
<dbReference type="InterPro" id="IPR017871">
    <property type="entry name" value="ABC_transporter-like_CS"/>
</dbReference>
<dbReference type="PANTHER" id="PTHR43335">
    <property type="entry name" value="ABC TRANSPORTER, ATP-BINDING PROTEIN"/>
    <property type="match status" value="1"/>
</dbReference>
<dbReference type="PANTHER" id="PTHR43335:SF4">
    <property type="entry name" value="ABC TRANSPORTER, ATP-BINDING PROTEIN"/>
    <property type="match status" value="1"/>
</dbReference>
<dbReference type="Gene3D" id="3.40.50.300">
    <property type="entry name" value="P-loop containing nucleotide triphosphate hydrolases"/>
    <property type="match status" value="1"/>
</dbReference>
<dbReference type="InterPro" id="IPR003593">
    <property type="entry name" value="AAA+_ATPase"/>
</dbReference>
<organism evidence="6 7">
    <name type="scientific">Streptomyces smyrnaeus</name>
    <dbReference type="NCBI Taxonomy" id="1387713"/>
    <lineage>
        <taxon>Bacteria</taxon>
        <taxon>Bacillati</taxon>
        <taxon>Actinomycetota</taxon>
        <taxon>Actinomycetes</taxon>
        <taxon>Kitasatosporales</taxon>
        <taxon>Streptomycetaceae</taxon>
        <taxon>Streptomyces</taxon>
    </lineage>
</organism>
<keyword evidence="2" id="KW-0813">Transport</keyword>
<evidence type="ECO:0000256" key="2">
    <source>
        <dbReference type="ARBA" id="ARBA00022448"/>
    </source>
</evidence>
<dbReference type="PROSITE" id="PS00211">
    <property type="entry name" value="ABC_TRANSPORTER_1"/>
    <property type="match status" value="1"/>
</dbReference>
<dbReference type="SMART" id="SM00382">
    <property type="entry name" value="AAA"/>
    <property type="match status" value="1"/>
</dbReference>